<sequence length="46" mass="5404">MYVDRFTRICNIREDILGSLHEPICSVALRKHYHVLEAYSIAVEEL</sequence>
<evidence type="ECO:0000313" key="1">
    <source>
        <dbReference type="EMBL" id="MBX54222.1"/>
    </source>
</evidence>
<dbReference type="AlphaFoldDB" id="A0A2P2PHQ4"/>
<reference evidence="1" key="1">
    <citation type="submission" date="2018-02" db="EMBL/GenBank/DDBJ databases">
        <title>Rhizophora mucronata_Transcriptome.</title>
        <authorList>
            <person name="Meera S.P."/>
            <person name="Sreeshan A."/>
            <person name="Augustine A."/>
        </authorList>
    </citation>
    <scope>NUCLEOTIDE SEQUENCE</scope>
    <source>
        <tissue evidence="1">Leaf</tissue>
    </source>
</reference>
<protein>
    <submittedName>
        <fullName evidence="1">Uncharacterized protein</fullName>
    </submittedName>
</protein>
<proteinExistence type="predicted"/>
<dbReference type="EMBL" id="GGEC01073738">
    <property type="protein sequence ID" value="MBX54222.1"/>
    <property type="molecule type" value="Transcribed_RNA"/>
</dbReference>
<name>A0A2P2PHQ4_RHIMU</name>
<organism evidence="1">
    <name type="scientific">Rhizophora mucronata</name>
    <name type="common">Asiatic mangrove</name>
    <dbReference type="NCBI Taxonomy" id="61149"/>
    <lineage>
        <taxon>Eukaryota</taxon>
        <taxon>Viridiplantae</taxon>
        <taxon>Streptophyta</taxon>
        <taxon>Embryophyta</taxon>
        <taxon>Tracheophyta</taxon>
        <taxon>Spermatophyta</taxon>
        <taxon>Magnoliopsida</taxon>
        <taxon>eudicotyledons</taxon>
        <taxon>Gunneridae</taxon>
        <taxon>Pentapetalae</taxon>
        <taxon>rosids</taxon>
        <taxon>fabids</taxon>
        <taxon>Malpighiales</taxon>
        <taxon>Rhizophoraceae</taxon>
        <taxon>Rhizophora</taxon>
    </lineage>
</organism>
<accession>A0A2P2PHQ4</accession>